<feature type="compositionally biased region" description="Basic and acidic residues" evidence="1">
    <location>
        <begin position="64"/>
        <end position="113"/>
    </location>
</feature>
<dbReference type="AlphaFoldDB" id="A0A4Y7I8F4"/>
<dbReference type="EMBL" id="CM010715">
    <property type="protein sequence ID" value="RZC44110.1"/>
    <property type="molecule type" value="Genomic_DNA"/>
</dbReference>
<feature type="region of interest" description="Disordered" evidence="1">
    <location>
        <begin position="46"/>
        <end position="131"/>
    </location>
</feature>
<keyword evidence="3" id="KW-1185">Reference proteome</keyword>
<evidence type="ECO:0000313" key="3">
    <source>
        <dbReference type="Proteomes" id="UP000316621"/>
    </source>
</evidence>
<name>A0A4Y7I8F4_PAPSO</name>
<accession>A0A4Y7I8F4</accession>
<sequence length="291" mass="32469">IRFESPSLSMDLQDFVDNYRSGDEDVYDDSIVYGDGYDDYEGECFYLSTDDDEGEGTIPNDARILGDEKKKPDMSGTRMEKELSSHHLSGDGEKTNMDIEDKALEENMATERKKKEKRKSQEDGVESEQNSGMEIAIEVKKKKDSISKNDVQTLIDMLLLFMDAVYGDGYDDYAGECFYLSTDDEDGEPNEGTVSILGDEKKTTDMSESGVEKELVFHQISGDGEKTNMDIGDGASEESVETERKKKEKRKSQEDGDESEQNDGIEAAIGVKKKKDGWLNLTSMQASKSSG</sequence>
<feature type="non-terminal residue" evidence="2">
    <location>
        <position position="1"/>
    </location>
</feature>
<proteinExistence type="predicted"/>
<dbReference type="Gramene" id="RZC44110">
    <property type="protein sequence ID" value="RZC44110"/>
    <property type="gene ID" value="C5167_037055"/>
</dbReference>
<feature type="region of interest" description="Disordered" evidence="1">
    <location>
        <begin position="182"/>
        <end position="272"/>
    </location>
</feature>
<dbReference type="Proteomes" id="UP000316621">
    <property type="component" value="Chromosome 1"/>
</dbReference>
<feature type="compositionally biased region" description="Basic and acidic residues" evidence="1">
    <location>
        <begin position="198"/>
        <end position="216"/>
    </location>
</feature>
<protein>
    <submittedName>
        <fullName evidence="2">Uncharacterized protein</fullName>
    </submittedName>
</protein>
<reference evidence="2 3" key="1">
    <citation type="journal article" date="2018" name="Science">
        <title>The opium poppy genome and morphinan production.</title>
        <authorList>
            <person name="Guo L."/>
            <person name="Winzer T."/>
            <person name="Yang X."/>
            <person name="Li Y."/>
            <person name="Ning Z."/>
            <person name="He Z."/>
            <person name="Teodor R."/>
            <person name="Lu Y."/>
            <person name="Bowser T.A."/>
            <person name="Graham I.A."/>
            <person name="Ye K."/>
        </authorList>
    </citation>
    <scope>NUCLEOTIDE SEQUENCE [LARGE SCALE GENOMIC DNA]</scope>
    <source>
        <strain evidence="3">cv. HN1</strain>
        <tissue evidence="2">Leaves</tissue>
    </source>
</reference>
<organism evidence="2 3">
    <name type="scientific">Papaver somniferum</name>
    <name type="common">Opium poppy</name>
    <dbReference type="NCBI Taxonomy" id="3469"/>
    <lineage>
        <taxon>Eukaryota</taxon>
        <taxon>Viridiplantae</taxon>
        <taxon>Streptophyta</taxon>
        <taxon>Embryophyta</taxon>
        <taxon>Tracheophyta</taxon>
        <taxon>Spermatophyta</taxon>
        <taxon>Magnoliopsida</taxon>
        <taxon>Ranunculales</taxon>
        <taxon>Papaveraceae</taxon>
        <taxon>Papaveroideae</taxon>
        <taxon>Papaver</taxon>
    </lineage>
</organism>
<gene>
    <name evidence="2" type="ORF">C5167_037055</name>
</gene>
<evidence type="ECO:0000313" key="2">
    <source>
        <dbReference type="EMBL" id="RZC44110.1"/>
    </source>
</evidence>
<evidence type="ECO:0000256" key="1">
    <source>
        <dbReference type="SAM" id="MobiDB-lite"/>
    </source>
</evidence>